<evidence type="ECO:0000313" key="4">
    <source>
        <dbReference type="Proteomes" id="UP000263900"/>
    </source>
</evidence>
<evidence type="ECO:0000259" key="2">
    <source>
        <dbReference type="PROSITE" id="PS50022"/>
    </source>
</evidence>
<protein>
    <recommendedName>
        <fullName evidence="2">F5/8 type C domain-containing protein</fullName>
    </recommendedName>
</protein>
<evidence type="ECO:0000256" key="1">
    <source>
        <dbReference type="SAM" id="SignalP"/>
    </source>
</evidence>
<name>A0A3B7MKI3_9BACT</name>
<proteinExistence type="predicted"/>
<keyword evidence="1" id="KW-0732">Signal</keyword>
<dbReference type="SUPFAM" id="SSF51126">
    <property type="entry name" value="Pectin lyase-like"/>
    <property type="match status" value="1"/>
</dbReference>
<dbReference type="Pfam" id="PF00754">
    <property type="entry name" value="F5_F8_type_C"/>
    <property type="match status" value="1"/>
</dbReference>
<feature type="domain" description="F5/8 type C" evidence="2">
    <location>
        <begin position="552"/>
        <end position="687"/>
    </location>
</feature>
<gene>
    <name evidence="3" type="ORF">D3H65_05935</name>
</gene>
<keyword evidence="4" id="KW-1185">Reference proteome</keyword>
<accession>A0A3B7MKI3</accession>
<dbReference type="InterPro" id="IPR012334">
    <property type="entry name" value="Pectin_lyas_fold"/>
</dbReference>
<dbReference type="KEGG" id="pseg:D3H65_05935"/>
<dbReference type="Gene3D" id="2.60.120.260">
    <property type="entry name" value="Galactose-binding domain-like"/>
    <property type="match status" value="1"/>
</dbReference>
<dbReference type="SUPFAM" id="SSF49785">
    <property type="entry name" value="Galactose-binding domain-like"/>
    <property type="match status" value="1"/>
</dbReference>
<feature type="chain" id="PRO_5017729554" description="F5/8 type C domain-containing protein" evidence="1">
    <location>
        <begin position="25"/>
        <end position="688"/>
    </location>
</feature>
<dbReference type="PROSITE" id="PS50022">
    <property type="entry name" value="FA58C_3"/>
    <property type="match status" value="1"/>
</dbReference>
<dbReference type="Proteomes" id="UP000263900">
    <property type="component" value="Chromosome"/>
</dbReference>
<sequence length="688" mass="74482">MHPYMKRPSFVTGFLLSLYSLAIAQAPAQNKSSWVYPGKNGKLVYKTTPSGDRIMDFSQAGYRGGGVALPTVPVKRMVKPSGKDDTELIQAAINEVSNMPLVNGFRGAVQLAPGTFTCSGALYLSASGVVLRGSGSGKGGTTIRMTGPKHTAIVIGKKTFASDPNDEPAAPDEPFTAAQTTITAPYTPAGTYTLVVADSKAFAAGDKITIKKPVTDAWVHFMGMDNMKRDGKPQTWIAKSRSLVMQRKITAIKGNQLTIDIPLADALDNRFFSTPGLTVSKLRAAPAVTDVGVEQLHIQCPPLESSYGNAPYAGVRIGGNDCWIRQVYFEETMNTTVFAGNRNTIEQVKITHTYPNLGASKPADFSFEGSENLLNKCEATGGNTYFVWTSSLVPGPNVMLNCTFRGHGSRIQLHQRWATGLLVDNCTMIDGGIDFMNRGVAGSGHGWTMGWAVAWNSIAKTYIIQQPPGAANWAIGCIGSREQTARLFDSSPILDEGYFESHGKPVFPQSLYLAQLADRLGQRAIANLGYASNTISQFPNKRVQPTPPLKTAPDPVLGADLALHRPINSNQMRHNLRQFAGEKAVDADPATYWATNDSSQRATLEIDMEGPVVINALLLSEAAGMGQVLEYKVEGQVDSDWLLLSQGTTIGNRKVDQFPAVTVWKVRLTILKVNNYAAIRQVGLYNRK</sequence>
<reference evidence="3 4" key="1">
    <citation type="submission" date="2018-09" db="EMBL/GenBank/DDBJ databases">
        <title>Genome sequencing of strain 6GH32-13.</title>
        <authorList>
            <person name="Weon H.-Y."/>
            <person name="Heo J."/>
            <person name="Kwon S.-W."/>
        </authorList>
    </citation>
    <scope>NUCLEOTIDE SEQUENCE [LARGE SCALE GENOMIC DNA]</scope>
    <source>
        <strain evidence="3 4">5GH32-13</strain>
    </source>
</reference>
<dbReference type="OrthoDB" id="188639at2"/>
<dbReference type="InterPro" id="IPR000421">
    <property type="entry name" value="FA58C"/>
</dbReference>
<dbReference type="InterPro" id="IPR011050">
    <property type="entry name" value="Pectin_lyase_fold/virulence"/>
</dbReference>
<evidence type="ECO:0000313" key="3">
    <source>
        <dbReference type="EMBL" id="AXY73546.1"/>
    </source>
</evidence>
<dbReference type="Gene3D" id="2.160.20.10">
    <property type="entry name" value="Single-stranded right-handed beta-helix, Pectin lyase-like"/>
    <property type="match status" value="1"/>
</dbReference>
<dbReference type="AlphaFoldDB" id="A0A3B7MKI3"/>
<organism evidence="3 4">
    <name type="scientific">Paraflavitalea soli</name>
    <dbReference type="NCBI Taxonomy" id="2315862"/>
    <lineage>
        <taxon>Bacteria</taxon>
        <taxon>Pseudomonadati</taxon>
        <taxon>Bacteroidota</taxon>
        <taxon>Chitinophagia</taxon>
        <taxon>Chitinophagales</taxon>
        <taxon>Chitinophagaceae</taxon>
        <taxon>Paraflavitalea</taxon>
    </lineage>
</organism>
<dbReference type="InterPro" id="IPR008979">
    <property type="entry name" value="Galactose-bd-like_sf"/>
</dbReference>
<dbReference type="EMBL" id="CP032157">
    <property type="protein sequence ID" value="AXY73546.1"/>
    <property type="molecule type" value="Genomic_DNA"/>
</dbReference>
<feature type="signal peptide" evidence="1">
    <location>
        <begin position="1"/>
        <end position="24"/>
    </location>
</feature>